<organism evidence="7 8">
    <name type="scientific">Pelagimonas phthalicica</name>
    <dbReference type="NCBI Taxonomy" id="1037362"/>
    <lineage>
        <taxon>Bacteria</taxon>
        <taxon>Pseudomonadati</taxon>
        <taxon>Pseudomonadota</taxon>
        <taxon>Alphaproteobacteria</taxon>
        <taxon>Rhodobacterales</taxon>
        <taxon>Roseobacteraceae</taxon>
        <taxon>Pelagimonas</taxon>
    </lineage>
</organism>
<dbReference type="InterPro" id="IPR046342">
    <property type="entry name" value="CBS_dom_sf"/>
</dbReference>
<dbReference type="Pfam" id="PF03471">
    <property type="entry name" value="CorC_HlyC"/>
    <property type="match status" value="1"/>
</dbReference>
<evidence type="ECO:0000256" key="3">
    <source>
        <dbReference type="ARBA" id="ARBA00023122"/>
    </source>
</evidence>
<proteinExistence type="inferred from homology"/>
<evidence type="ECO:0000256" key="2">
    <source>
        <dbReference type="ARBA" id="ARBA00022737"/>
    </source>
</evidence>
<dbReference type="InterPro" id="IPR036318">
    <property type="entry name" value="FAD-bd_PCMH-like_sf"/>
</dbReference>
<dbReference type="EMBL" id="FXXP01000003">
    <property type="protein sequence ID" value="SMX30167.1"/>
    <property type="molecule type" value="Genomic_DNA"/>
</dbReference>
<dbReference type="GO" id="GO:0050660">
    <property type="term" value="F:flavin adenine dinucleotide binding"/>
    <property type="evidence" value="ECO:0007669"/>
    <property type="project" value="InterPro"/>
</dbReference>
<dbReference type="Pfam" id="PF00571">
    <property type="entry name" value="CBS"/>
    <property type="match status" value="1"/>
</dbReference>
<feature type="domain" description="CBS" evidence="6">
    <location>
        <begin position="177"/>
        <end position="234"/>
    </location>
</feature>
<keyword evidence="3 4" id="KW-0129">CBS domain</keyword>
<dbReference type="InterPro" id="IPR000644">
    <property type="entry name" value="CBS_dom"/>
</dbReference>
<keyword evidence="2" id="KW-0677">Repeat</keyword>
<evidence type="ECO:0000256" key="4">
    <source>
        <dbReference type="PROSITE-ProRule" id="PRU00703"/>
    </source>
</evidence>
<dbReference type="InterPro" id="IPR005170">
    <property type="entry name" value="Transptr-assoc_dom"/>
</dbReference>
<dbReference type="InterPro" id="IPR044751">
    <property type="entry name" value="Ion_transp-like_CBS"/>
</dbReference>
<evidence type="ECO:0000256" key="1">
    <source>
        <dbReference type="ARBA" id="ARBA00006446"/>
    </source>
</evidence>
<dbReference type="FunFam" id="3.10.580.10:FF:000002">
    <property type="entry name" value="Magnesium/cobalt efflux protein CorC"/>
    <property type="match status" value="1"/>
</dbReference>
<feature type="compositionally biased region" description="Polar residues" evidence="5">
    <location>
        <begin position="33"/>
        <end position="46"/>
    </location>
</feature>
<dbReference type="CDD" id="cd04590">
    <property type="entry name" value="CBS_pair_CorC_HlyC_assoc"/>
    <property type="match status" value="1"/>
</dbReference>
<dbReference type="GO" id="GO:0005886">
    <property type="term" value="C:plasma membrane"/>
    <property type="evidence" value="ECO:0007669"/>
    <property type="project" value="TreeGrafter"/>
</dbReference>
<dbReference type="Proteomes" id="UP000225972">
    <property type="component" value="Unassembled WGS sequence"/>
</dbReference>
<dbReference type="SUPFAM" id="SSF54631">
    <property type="entry name" value="CBS-domain pair"/>
    <property type="match status" value="1"/>
</dbReference>
<dbReference type="PROSITE" id="PS51371">
    <property type="entry name" value="CBS"/>
    <property type="match status" value="1"/>
</dbReference>
<feature type="region of interest" description="Disordered" evidence="5">
    <location>
        <begin position="75"/>
        <end position="96"/>
    </location>
</feature>
<evidence type="ECO:0000259" key="6">
    <source>
        <dbReference type="PROSITE" id="PS51371"/>
    </source>
</evidence>
<keyword evidence="8" id="KW-1185">Reference proteome</keyword>
<dbReference type="SUPFAM" id="SSF56176">
    <property type="entry name" value="FAD-binding/transporter-associated domain-like"/>
    <property type="match status" value="1"/>
</dbReference>
<dbReference type="PANTHER" id="PTHR22777">
    <property type="entry name" value="HEMOLYSIN-RELATED"/>
    <property type="match status" value="1"/>
</dbReference>
<protein>
    <submittedName>
        <fullName evidence="7">Hemolysin C</fullName>
    </submittedName>
</protein>
<feature type="region of interest" description="Disordered" evidence="5">
    <location>
        <begin position="33"/>
        <end position="55"/>
    </location>
</feature>
<dbReference type="Gene3D" id="3.10.580.10">
    <property type="entry name" value="CBS-domain"/>
    <property type="match status" value="1"/>
</dbReference>
<evidence type="ECO:0000313" key="7">
    <source>
        <dbReference type="EMBL" id="SMX30167.1"/>
    </source>
</evidence>
<sequence length="348" mass="37696">MASSVCPTHIERIPGRTAYDWYGLMGDIDGSSNAAQSARQMTQMNGSPKKGGQENGIKAQAGLWTRLFGWLSPQAQDAPQSQPVETPRSIAPQQGLGLGNLSRMRVEDVAIPKAEIVAVQNTIDKDELVSVFRESGLTRLPVYDGTLDTPVGMAHLKDFALSQGFNGAGGDFDLQKMLRPLLFVPPSMPIGVLLSKMQTERRHMALVIDEYGGVDGLVTIEDLIEQVIGEIEDEHDTDEGQFWAKESQGSYLALSKTPLEDFEAELGMTLTEDEEIDAEEIDTLGGLVFMLAGRVPTRGEIVPHPAGVDFEVVDADPRRIKRLRVRLPGAPKAKVAALAPRSGSAHVG</sequence>
<comment type="similarity">
    <text evidence="1">Belongs to the UPF0053 family. Hemolysin C subfamily.</text>
</comment>
<evidence type="ECO:0000256" key="5">
    <source>
        <dbReference type="SAM" id="MobiDB-lite"/>
    </source>
</evidence>
<reference evidence="8" key="1">
    <citation type="submission" date="2017-05" db="EMBL/GenBank/DDBJ databases">
        <authorList>
            <person name="Rodrigo-Torres L."/>
            <person name="Arahal R. D."/>
            <person name="Lucena T."/>
        </authorList>
    </citation>
    <scope>NUCLEOTIDE SEQUENCE [LARGE SCALE GENOMIC DNA]</scope>
    <source>
        <strain evidence="8">CECT 8649</strain>
    </source>
</reference>
<dbReference type="Gene3D" id="3.30.465.10">
    <property type="match status" value="1"/>
</dbReference>
<name>A0A238JJ59_9RHOB</name>
<evidence type="ECO:0000313" key="8">
    <source>
        <dbReference type="Proteomes" id="UP000225972"/>
    </source>
</evidence>
<dbReference type="PANTHER" id="PTHR22777:SF27">
    <property type="entry name" value="MAGNESIUM AND COBALT EFFLUX PROTEIN CORC"/>
    <property type="match status" value="1"/>
</dbReference>
<dbReference type="InterPro" id="IPR016169">
    <property type="entry name" value="FAD-bd_PCMH_sub2"/>
</dbReference>
<gene>
    <name evidence="7" type="primary">tlyC</name>
    <name evidence="7" type="ORF">TRP8649_04308</name>
</gene>
<dbReference type="SMART" id="SM01091">
    <property type="entry name" value="CorC_HlyC"/>
    <property type="match status" value="1"/>
</dbReference>
<dbReference type="AlphaFoldDB" id="A0A238JJ59"/>
<accession>A0A238JJ59</accession>